<dbReference type="Pfam" id="PF01965">
    <property type="entry name" value="DJ-1_PfpI"/>
    <property type="match status" value="1"/>
</dbReference>
<dbReference type="RefSeq" id="XP_037217591.1">
    <property type="nucleotide sequence ID" value="XM_037366179.1"/>
</dbReference>
<comment type="caution">
    <text evidence="2">The sequence shown here is derived from an EMBL/GenBank/DDBJ whole genome shotgun (WGS) entry which is preliminary data.</text>
</comment>
<dbReference type="Gene3D" id="3.40.50.880">
    <property type="match status" value="1"/>
</dbReference>
<dbReference type="OrthoDB" id="543156at2759"/>
<feature type="domain" description="DJ-1/PfpI" evidence="1">
    <location>
        <begin position="6"/>
        <end position="204"/>
    </location>
</feature>
<reference evidence="2" key="1">
    <citation type="submission" date="2020-05" db="EMBL/GenBank/DDBJ databases">
        <title>Mycena genomes resolve the evolution of fungal bioluminescence.</title>
        <authorList>
            <person name="Tsai I.J."/>
        </authorList>
    </citation>
    <scope>NUCLEOTIDE SEQUENCE</scope>
    <source>
        <strain evidence="2">171206Taipei</strain>
    </source>
</reference>
<dbReference type="GeneID" id="59348695"/>
<evidence type="ECO:0000313" key="2">
    <source>
        <dbReference type="EMBL" id="KAF7297232.1"/>
    </source>
</evidence>
<gene>
    <name evidence="2" type="ORF">MIND_00956300</name>
</gene>
<dbReference type="PANTHER" id="PTHR43130:SF15">
    <property type="entry name" value="THIJ_PFPI FAMILY PROTEIN (AFU_ORTHOLOGUE AFUA_5G14240)"/>
    <property type="match status" value="1"/>
</dbReference>
<protein>
    <submittedName>
        <fullName evidence="2">DJ-1 protein-PfpI domain-containing protein</fullName>
    </submittedName>
</protein>
<dbReference type="PANTHER" id="PTHR43130">
    <property type="entry name" value="ARAC-FAMILY TRANSCRIPTIONAL REGULATOR"/>
    <property type="match status" value="1"/>
</dbReference>
<evidence type="ECO:0000259" key="1">
    <source>
        <dbReference type="Pfam" id="PF01965"/>
    </source>
</evidence>
<name>A0A8H6SE14_9AGAR</name>
<dbReference type="InterPro" id="IPR002818">
    <property type="entry name" value="DJ-1/PfpI"/>
</dbReference>
<dbReference type="EMBL" id="JACAZF010000008">
    <property type="protein sequence ID" value="KAF7297232.1"/>
    <property type="molecule type" value="Genomic_DNA"/>
</dbReference>
<evidence type="ECO:0000313" key="3">
    <source>
        <dbReference type="Proteomes" id="UP000636479"/>
    </source>
</evidence>
<organism evidence="2 3">
    <name type="scientific">Mycena indigotica</name>
    <dbReference type="NCBI Taxonomy" id="2126181"/>
    <lineage>
        <taxon>Eukaryota</taxon>
        <taxon>Fungi</taxon>
        <taxon>Dikarya</taxon>
        <taxon>Basidiomycota</taxon>
        <taxon>Agaricomycotina</taxon>
        <taxon>Agaricomycetes</taxon>
        <taxon>Agaricomycetidae</taxon>
        <taxon>Agaricales</taxon>
        <taxon>Marasmiineae</taxon>
        <taxon>Mycenaceae</taxon>
        <taxon>Mycena</taxon>
    </lineage>
</organism>
<dbReference type="InterPro" id="IPR052158">
    <property type="entry name" value="INH-QAR"/>
</dbReference>
<dbReference type="SUPFAM" id="SSF52317">
    <property type="entry name" value="Class I glutamine amidotransferase-like"/>
    <property type="match status" value="1"/>
</dbReference>
<dbReference type="Proteomes" id="UP000636479">
    <property type="component" value="Unassembled WGS sequence"/>
</dbReference>
<keyword evidence="3" id="KW-1185">Reference proteome</keyword>
<dbReference type="InterPro" id="IPR029062">
    <property type="entry name" value="Class_I_gatase-like"/>
</dbReference>
<accession>A0A8H6SE14</accession>
<dbReference type="AlphaFoldDB" id="A0A8H6SE14"/>
<sequence>MPETLSVAVCISDGVTLSDFVPPMEILAAINQADHPLFGAELRACMPEGEDVPVRISIDYVAPENKPVVAFQGLISPTINPTMTYAEAMEKGKQFDILWCPAGPLPDLVTGAHNFPEDELAFIKQQAPKARYLMSVCTGAHQLALAGVLSGKRATTNKKFFKVIGNFSPKDIEWVAHARWVVDGNVWTSSGVSAGQDMALAFVEHLTNAAVARVMRGVVEVHEATQQDDPFAAFHGLV</sequence>
<proteinExistence type="predicted"/>